<dbReference type="CDD" id="cd01949">
    <property type="entry name" value="GGDEF"/>
    <property type="match status" value="1"/>
</dbReference>
<feature type="transmembrane region" description="Helical" evidence="2">
    <location>
        <begin position="119"/>
        <end position="137"/>
    </location>
</feature>
<dbReference type="Pfam" id="PF00990">
    <property type="entry name" value="GGDEF"/>
    <property type="match status" value="1"/>
</dbReference>
<name>A0A6S6YZW1_9BURK</name>
<dbReference type="NCBIfam" id="TIGR00254">
    <property type="entry name" value="GGDEF"/>
    <property type="match status" value="1"/>
</dbReference>
<dbReference type="InterPro" id="IPR050469">
    <property type="entry name" value="Diguanylate_Cyclase"/>
</dbReference>
<feature type="transmembrane region" description="Helical" evidence="2">
    <location>
        <begin position="185"/>
        <end position="210"/>
    </location>
</feature>
<sequence length="397" mass="43491">MIAPVNLLLIAALAGVLSLCVLGSLARSGMAGIRETIRANLLTLLAFFTFGLQNTAAPLWLSVLVPNVAVALALCSYYTGVRRLLGLSVPRHLMMLGCLLALPVVLVCTYLDWQIGPRIVAMSFLQMGFMLAVAHTLQRNMPAHRSRYSYRFLWVAALISALVCALRAAVYLFDLAIPQTLLEPTVWNITFLTLGVLTMPCLTLGTIMIIHDRMLADREHELNTDFLTGLMSRKAWWMQAERYCAQALRTRRPLTLLLLDVDHFKRINDMHGHAAGDAVLRHFGLLATVTLRTGDHVGRVGGEEFGVLFPDLRSDAVMEVAARLLDSTRRTPCAHGGSTISYTFSAGVADWVPGENFEAFFERADRKLYAAKAAGRNRIVGPGEPAEVLAPPVPAAA</sequence>
<keyword evidence="2" id="KW-1133">Transmembrane helix</keyword>
<dbReference type="SUPFAM" id="SSF55073">
    <property type="entry name" value="Nucleotide cyclase"/>
    <property type="match status" value="1"/>
</dbReference>
<dbReference type="InterPro" id="IPR000160">
    <property type="entry name" value="GGDEF_dom"/>
</dbReference>
<keyword evidence="2" id="KW-0812">Transmembrane</keyword>
<evidence type="ECO:0000259" key="3">
    <source>
        <dbReference type="PROSITE" id="PS50887"/>
    </source>
</evidence>
<dbReference type="GO" id="GO:0005886">
    <property type="term" value="C:plasma membrane"/>
    <property type="evidence" value="ECO:0007669"/>
    <property type="project" value="TreeGrafter"/>
</dbReference>
<feature type="transmembrane region" description="Helical" evidence="2">
    <location>
        <begin position="149"/>
        <end position="173"/>
    </location>
</feature>
<dbReference type="Proteomes" id="UP000494269">
    <property type="component" value="Unassembled WGS sequence"/>
</dbReference>
<evidence type="ECO:0000256" key="2">
    <source>
        <dbReference type="SAM" id="Phobius"/>
    </source>
</evidence>
<protein>
    <recommendedName>
        <fullName evidence="1">diguanylate cyclase</fullName>
        <ecNumber evidence="1">2.7.7.65</ecNumber>
    </recommendedName>
</protein>
<accession>A0A6S6YZW1</accession>
<organism evidence="4 5">
    <name type="scientific">Achromobacter kerstersii</name>
    <dbReference type="NCBI Taxonomy" id="1353890"/>
    <lineage>
        <taxon>Bacteria</taxon>
        <taxon>Pseudomonadati</taxon>
        <taxon>Pseudomonadota</taxon>
        <taxon>Betaproteobacteria</taxon>
        <taxon>Burkholderiales</taxon>
        <taxon>Alcaligenaceae</taxon>
        <taxon>Achromobacter</taxon>
    </lineage>
</organism>
<evidence type="ECO:0000256" key="1">
    <source>
        <dbReference type="ARBA" id="ARBA00012528"/>
    </source>
</evidence>
<keyword evidence="2" id="KW-0472">Membrane</keyword>
<dbReference type="FunFam" id="3.30.70.270:FF:000001">
    <property type="entry name" value="Diguanylate cyclase domain protein"/>
    <property type="match status" value="1"/>
</dbReference>
<dbReference type="EMBL" id="CADIJQ010000001">
    <property type="protein sequence ID" value="CAB3653086.1"/>
    <property type="molecule type" value="Genomic_DNA"/>
</dbReference>
<dbReference type="EC" id="2.7.7.65" evidence="1"/>
<dbReference type="AlphaFoldDB" id="A0A6S6YZW1"/>
<evidence type="ECO:0000313" key="4">
    <source>
        <dbReference type="EMBL" id="CAB3653086.1"/>
    </source>
</evidence>
<evidence type="ECO:0000313" key="5">
    <source>
        <dbReference type="Proteomes" id="UP000494269"/>
    </source>
</evidence>
<dbReference type="InterPro" id="IPR029787">
    <property type="entry name" value="Nucleotide_cyclase"/>
</dbReference>
<dbReference type="PROSITE" id="PS50887">
    <property type="entry name" value="GGDEF"/>
    <property type="match status" value="1"/>
</dbReference>
<dbReference type="GO" id="GO:0043709">
    <property type="term" value="P:cell adhesion involved in single-species biofilm formation"/>
    <property type="evidence" value="ECO:0007669"/>
    <property type="project" value="TreeGrafter"/>
</dbReference>
<dbReference type="SMART" id="SM00267">
    <property type="entry name" value="GGDEF"/>
    <property type="match status" value="1"/>
</dbReference>
<dbReference type="Gene3D" id="3.30.70.270">
    <property type="match status" value="1"/>
</dbReference>
<dbReference type="PANTHER" id="PTHR45138:SF24">
    <property type="entry name" value="DIGUANYLATE CYCLASE DGCC-RELATED"/>
    <property type="match status" value="1"/>
</dbReference>
<feature type="domain" description="GGDEF" evidence="3">
    <location>
        <begin position="252"/>
        <end position="384"/>
    </location>
</feature>
<reference evidence="4 5" key="1">
    <citation type="submission" date="2020-04" db="EMBL/GenBank/DDBJ databases">
        <authorList>
            <person name="De Canck E."/>
        </authorList>
    </citation>
    <scope>NUCLEOTIDE SEQUENCE [LARGE SCALE GENOMIC DNA]</scope>
    <source>
        <strain evidence="4 5">LMG 3441</strain>
    </source>
</reference>
<feature type="transmembrane region" description="Helical" evidence="2">
    <location>
        <begin position="59"/>
        <end position="81"/>
    </location>
</feature>
<dbReference type="PANTHER" id="PTHR45138">
    <property type="entry name" value="REGULATORY COMPONENTS OF SENSORY TRANSDUCTION SYSTEM"/>
    <property type="match status" value="1"/>
</dbReference>
<dbReference type="InterPro" id="IPR043128">
    <property type="entry name" value="Rev_trsase/Diguanyl_cyclase"/>
</dbReference>
<dbReference type="GO" id="GO:0052621">
    <property type="term" value="F:diguanylate cyclase activity"/>
    <property type="evidence" value="ECO:0007669"/>
    <property type="project" value="UniProtKB-EC"/>
</dbReference>
<feature type="transmembrane region" description="Helical" evidence="2">
    <location>
        <begin position="93"/>
        <end position="113"/>
    </location>
</feature>
<dbReference type="GO" id="GO:1902201">
    <property type="term" value="P:negative regulation of bacterial-type flagellum-dependent cell motility"/>
    <property type="evidence" value="ECO:0007669"/>
    <property type="project" value="TreeGrafter"/>
</dbReference>
<proteinExistence type="predicted"/>
<gene>
    <name evidence="4" type="ORF">LMG3441_00152</name>
</gene>
<dbReference type="RefSeq" id="WP_175168450.1">
    <property type="nucleotide sequence ID" value="NZ_CADIJQ010000001.1"/>
</dbReference>
<keyword evidence="5" id="KW-1185">Reference proteome</keyword>
<feature type="transmembrane region" description="Helical" evidence="2">
    <location>
        <begin position="6"/>
        <end position="25"/>
    </location>
</feature>